<dbReference type="Proteomes" id="UP001368500">
    <property type="component" value="Unassembled WGS sequence"/>
</dbReference>
<evidence type="ECO:0000313" key="3">
    <source>
        <dbReference type="Proteomes" id="UP001368500"/>
    </source>
</evidence>
<keyword evidence="3" id="KW-1185">Reference proteome</keyword>
<dbReference type="InterPro" id="IPR005302">
    <property type="entry name" value="MoCF_Sase_C"/>
</dbReference>
<evidence type="ECO:0000313" key="2">
    <source>
        <dbReference type="EMBL" id="MEK8027458.1"/>
    </source>
</evidence>
<evidence type="ECO:0000259" key="1">
    <source>
        <dbReference type="PROSITE" id="PS51340"/>
    </source>
</evidence>
<comment type="caution">
    <text evidence="2">The sequence shown here is derived from an EMBL/GenBank/DDBJ whole genome shotgun (WGS) entry which is preliminary data.</text>
</comment>
<proteinExistence type="predicted"/>
<dbReference type="PANTHER" id="PTHR30212:SF2">
    <property type="entry name" value="PROTEIN YIIM"/>
    <property type="match status" value="1"/>
</dbReference>
<dbReference type="EMBL" id="JBBUTF010000014">
    <property type="protein sequence ID" value="MEK8027458.1"/>
    <property type="molecule type" value="Genomic_DNA"/>
</dbReference>
<feature type="domain" description="MOSC" evidence="1">
    <location>
        <begin position="33"/>
        <end position="175"/>
    </location>
</feature>
<dbReference type="Gene3D" id="2.40.33.20">
    <property type="entry name" value="PK beta-barrel domain-like"/>
    <property type="match status" value="1"/>
</dbReference>
<dbReference type="InterPro" id="IPR011037">
    <property type="entry name" value="Pyrv_Knase-like_insert_dom_sf"/>
</dbReference>
<protein>
    <submittedName>
        <fullName evidence="2">MOSC domain-containing protein</fullName>
    </submittedName>
</protein>
<dbReference type="SUPFAM" id="SSF50800">
    <property type="entry name" value="PK beta-barrel domain-like"/>
    <property type="match status" value="1"/>
</dbReference>
<sequence length="196" mass="21154">MSDPAPCVLSVNVSRVQPVLIDGRRVLTAIGKRAVDGPVRVSALGLDGDEQADPTVHGGVSKAIYAYPQAHYAFWQGVRAQARVADADAALPHGFLGENLTLQGIDESRLWVGDRLALPGCVLAVSEPRQPCFKFNHVMGFNQASKLMAQSGWCGSYLAVIEPGVVQAGDAIRIVPGPREVNIRELFLSKMKRKRL</sequence>
<dbReference type="PANTHER" id="PTHR30212">
    <property type="entry name" value="PROTEIN YIIM"/>
    <property type="match status" value="1"/>
</dbReference>
<accession>A0ABU9BC20</accession>
<organism evidence="2 3">
    <name type="scientific">Pseudaquabacterium rugosum</name>
    <dbReference type="NCBI Taxonomy" id="2984194"/>
    <lineage>
        <taxon>Bacteria</taxon>
        <taxon>Pseudomonadati</taxon>
        <taxon>Pseudomonadota</taxon>
        <taxon>Betaproteobacteria</taxon>
        <taxon>Burkholderiales</taxon>
        <taxon>Sphaerotilaceae</taxon>
        <taxon>Pseudaquabacterium</taxon>
    </lineage>
</organism>
<gene>
    <name evidence="2" type="ORF">AACH11_15955</name>
</gene>
<dbReference type="Pfam" id="PF03473">
    <property type="entry name" value="MOSC"/>
    <property type="match status" value="1"/>
</dbReference>
<reference evidence="2 3" key="1">
    <citation type="submission" date="2024-04" db="EMBL/GenBank/DDBJ databases">
        <title>Novel species of the genus Ideonella isolated from streams.</title>
        <authorList>
            <person name="Lu H."/>
        </authorList>
    </citation>
    <scope>NUCLEOTIDE SEQUENCE [LARGE SCALE GENOMIC DNA]</scope>
    <source>
        <strain evidence="2 3">BYS139W</strain>
    </source>
</reference>
<dbReference type="RefSeq" id="WP_341375235.1">
    <property type="nucleotide sequence ID" value="NZ_JBBUTF010000014.1"/>
</dbReference>
<name>A0ABU9BC20_9BURK</name>
<dbReference type="PROSITE" id="PS51340">
    <property type="entry name" value="MOSC"/>
    <property type="match status" value="1"/>
</dbReference>
<dbReference type="InterPro" id="IPR052353">
    <property type="entry name" value="Benzoxazolinone_Detox_Enz"/>
</dbReference>